<dbReference type="PANTHER" id="PTHR34385:SF1">
    <property type="entry name" value="PEPTIDOGLYCAN L-ALANYL-D-GLUTAMATE ENDOPEPTIDASE CWLK"/>
    <property type="match status" value="1"/>
</dbReference>
<sequence>MRDSRSRIRRRNRAIKKRNRQRLALFSISLVLFLGLSFKFIKSVSLFKKNNNSVAKVNTDLGGDSEKVNALSTKEKLDQSDVEAITKRLNNDKEDINDVLEMTKDLSVDEESFSNKLQEIVKAKELATIYKTPSIKSDVITEVPLGAYLESYGSSEGFTKVTYNNQSGYISSELLEKATNENTFKVVDGILIVNRKYGLPEDYNPGVNLEAMQSYEMMKSEMNREGLDIKIISDFRSFEDQKKVYDSQLESVGEEETRKVTADPGHSEHQTGYAFDFWLNNDDITITDAFDDTKEAEWLKNNAYKYGFILRYPRGKEDVTGYNFESWHFRYVGAETAKKIFDSGLTVEEFYGL</sequence>
<keyword evidence="3" id="KW-0645">Protease</keyword>
<reference evidence="3 4" key="1">
    <citation type="submission" date="2024-01" db="EMBL/GenBank/DDBJ databases">
        <title>Complete genome sequence of Citroniella saccharovorans strain M6.X9, isolated from human fecal sample.</title>
        <authorList>
            <person name="Cheng G."/>
            <person name="Westerholm M."/>
            <person name="Schnurer A."/>
        </authorList>
    </citation>
    <scope>NUCLEOTIDE SEQUENCE [LARGE SCALE GENOMIC DNA]</scope>
    <source>
        <strain evidence="3 4">DSM 29873</strain>
    </source>
</reference>
<dbReference type="RefSeq" id="WP_324619258.1">
    <property type="nucleotide sequence ID" value="NZ_JAYKOT010000003.1"/>
</dbReference>
<dbReference type="InterPro" id="IPR052179">
    <property type="entry name" value="DD-CPase-like"/>
</dbReference>
<proteinExistence type="predicted"/>
<feature type="domain" description="SH3b" evidence="2">
    <location>
        <begin position="128"/>
        <end position="176"/>
    </location>
</feature>
<dbReference type="Gene3D" id="2.30.30.40">
    <property type="entry name" value="SH3 Domains"/>
    <property type="match status" value="1"/>
</dbReference>
<evidence type="ECO:0000313" key="3">
    <source>
        <dbReference type="EMBL" id="MEB3429107.1"/>
    </source>
</evidence>
<dbReference type="Pfam" id="PF08239">
    <property type="entry name" value="SH3_3"/>
    <property type="match status" value="1"/>
</dbReference>
<dbReference type="Pfam" id="PF02557">
    <property type="entry name" value="VanY"/>
    <property type="match status" value="1"/>
</dbReference>
<keyword evidence="3" id="KW-0121">Carboxypeptidase</keyword>
<dbReference type="InterPro" id="IPR009045">
    <property type="entry name" value="Zn_M74/Hedgehog-like"/>
</dbReference>
<evidence type="ECO:0000259" key="1">
    <source>
        <dbReference type="Pfam" id="PF02557"/>
    </source>
</evidence>
<organism evidence="3 4">
    <name type="scientific">Citroniella saccharovorans</name>
    <dbReference type="NCBI Taxonomy" id="2053367"/>
    <lineage>
        <taxon>Bacteria</taxon>
        <taxon>Bacillati</taxon>
        <taxon>Bacillota</taxon>
        <taxon>Tissierellia</taxon>
        <taxon>Tissierellales</taxon>
        <taxon>Peptoniphilaceae</taxon>
        <taxon>Citroniella</taxon>
    </lineage>
</organism>
<evidence type="ECO:0000313" key="4">
    <source>
        <dbReference type="Proteomes" id="UP001357733"/>
    </source>
</evidence>
<evidence type="ECO:0000259" key="2">
    <source>
        <dbReference type="Pfam" id="PF08239"/>
    </source>
</evidence>
<dbReference type="InterPro" id="IPR003646">
    <property type="entry name" value="SH3-like_bac-type"/>
</dbReference>
<comment type="caution">
    <text evidence="3">The sequence shown here is derived from an EMBL/GenBank/DDBJ whole genome shotgun (WGS) entry which is preliminary data.</text>
</comment>
<keyword evidence="4" id="KW-1185">Reference proteome</keyword>
<gene>
    <name evidence="3" type="ORF">VLK81_03570</name>
</gene>
<dbReference type="EMBL" id="JAYKOT010000003">
    <property type="protein sequence ID" value="MEB3429107.1"/>
    <property type="molecule type" value="Genomic_DNA"/>
</dbReference>
<keyword evidence="3" id="KW-0378">Hydrolase</keyword>
<dbReference type="Gene3D" id="3.30.1380.10">
    <property type="match status" value="1"/>
</dbReference>
<accession>A0AAW9MWN5</accession>
<dbReference type="InterPro" id="IPR003709">
    <property type="entry name" value="VanY-like_core_dom"/>
</dbReference>
<dbReference type="Proteomes" id="UP001357733">
    <property type="component" value="Unassembled WGS sequence"/>
</dbReference>
<protein>
    <submittedName>
        <fullName evidence="3">D-alanyl-D-alanine carboxypeptidase family protein</fullName>
    </submittedName>
</protein>
<dbReference type="GO" id="GO:0004180">
    <property type="term" value="F:carboxypeptidase activity"/>
    <property type="evidence" value="ECO:0007669"/>
    <property type="project" value="UniProtKB-KW"/>
</dbReference>
<name>A0AAW9MWN5_9FIRM</name>
<dbReference type="InterPro" id="IPR058193">
    <property type="entry name" value="VanY/YodJ_core_dom"/>
</dbReference>
<feature type="domain" description="D-alanyl-D-alanine carboxypeptidase-like core" evidence="1">
    <location>
        <begin position="208"/>
        <end position="333"/>
    </location>
</feature>
<dbReference type="CDD" id="cd14852">
    <property type="entry name" value="LD-carboxypeptidase"/>
    <property type="match status" value="1"/>
</dbReference>
<dbReference type="AlphaFoldDB" id="A0AAW9MWN5"/>
<dbReference type="SUPFAM" id="SSF55166">
    <property type="entry name" value="Hedgehog/DD-peptidase"/>
    <property type="match status" value="1"/>
</dbReference>
<dbReference type="GO" id="GO:0006508">
    <property type="term" value="P:proteolysis"/>
    <property type="evidence" value="ECO:0007669"/>
    <property type="project" value="InterPro"/>
</dbReference>
<dbReference type="PANTHER" id="PTHR34385">
    <property type="entry name" value="D-ALANYL-D-ALANINE CARBOXYPEPTIDASE"/>
    <property type="match status" value="1"/>
</dbReference>